<evidence type="ECO:0000259" key="2">
    <source>
        <dbReference type="Pfam" id="PF20041"/>
    </source>
</evidence>
<dbReference type="Proteomes" id="UP000651085">
    <property type="component" value="Unassembled WGS sequence"/>
</dbReference>
<dbReference type="AlphaFoldDB" id="A0A926IPS9"/>
<keyword evidence="4" id="KW-1185">Reference proteome</keyword>
<feature type="domain" description="DUF6443" evidence="2">
    <location>
        <begin position="31"/>
        <end position="141"/>
    </location>
</feature>
<dbReference type="Gene3D" id="2.180.10.10">
    <property type="entry name" value="RHS repeat-associated core"/>
    <property type="match status" value="1"/>
</dbReference>
<dbReference type="InterPro" id="IPR050708">
    <property type="entry name" value="T6SS_VgrG/RHS"/>
</dbReference>
<reference evidence="3" key="1">
    <citation type="submission" date="2020-08" db="EMBL/GenBank/DDBJ databases">
        <title>Genome public.</title>
        <authorList>
            <person name="Liu C."/>
            <person name="Sun Q."/>
        </authorList>
    </citation>
    <scope>NUCLEOTIDE SEQUENCE</scope>
    <source>
        <strain evidence="3">N12</strain>
    </source>
</reference>
<comment type="caution">
    <text evidence="3">The sequence shown here is derived from an EMBL/GenBank/DDBJ whole genome shotgun (WGS) entry which is preliminary data.</text>
</comment>
<dbReference type="InterPro" id="IPR045619">
    <property type="entry name" value="DUF6443"/>
</dbReference>
<evidence type="ECO:0000313" key="3">
    <source>
        <dbReference type="EMBL" id="MBC8592815.1"/>
    </source>
</evidence>
<protein>
    <submittedName>
        <fullName evidence="3">RHS repeat-associated core domain-containing protein</fullName>
    </submittedName>
</protein>
<proteinExistence type="predicted"/>
<feature type="signal peptide" evidence="1">
    <location>
        <begin position="1"/>
        <end position="19"/>
    </location>
</feature>
<evidence type="ECO:0000313" key="4">
    <source>
        <dbReference type="Proteomes" id="UP000651085"/>
    </source>
</evidence>
<evidence type="ECO:0000256" key="1">
    <source>
        <dbReference type="SAM" id="SignalP"/>
    </source>
</evidence>
<organism evidence="3 4">
    <name type="scientific">Jilunia laotingensis</name>
    <dbReference type="NCBI Taxonomy" id="2763675"/>
    <lineage>
        <taxon>Bacteria</taxon>
        <taxon>Pseudomonadati</taxon>
        <taxon>Bacteroidota</taxon>
        <taxon>Bacteroidia</taxon>
        <taxon>Bacteroidales</taxon>
        <taxon>Bacteroidaceae</taxon>
        <taxon>Jilunia</taxon>
    </lineage>
</organism>
<sequence length="1133" mass="127753">MKRLYFIISLLFVINSLFSQESSQNYVLTRTFLNESGTKYIDNIQYFDGLGRPIQTVQKGVTPNRSNLVTLQEYDGFGRATKSWLPHVSTSSYLDPVSFKSAVPGTYNGDSRPYDETVYEDSPLNRVVKQYGPGASWGTHPVSTSYLTNDDSKELVCKYYYVTSTDSLAQDKVYPARELYVAKSTDEDGNVSYLFTDKLGRQLLSRQMLNATPYDTYYVYDDFDNLRFVLPPGYQDTDSLSLFAYQYKYDEYGRCIEKTLPGCEVVKYVYDKADNLIFSQDGVQRKKGEWTFYLYDLFHRLVMRGICTNTNTSLVKSQIVKTQLARNSSTRMILAAGIGDTGYSSSFGISSPVLHTVNYYDDYTFLNLSGFSGKEGGSVNAKGLLTGNITFDLDGYTSYCTVSHYDTHGRVTKVISDNAMRGTETTTTSYTFTGKPLVVEYSHVARSVSPPLFSHIETYRYTYDHAERLTKVTHQLDEDPSVVLSENAYDELGRLQSKRFHGNSNLTTNYSYNIRNWVTKISGNSFKQSLYYDSNDGGSPACFNGNVSVMEWRVGTTASQRYDFSYDALNRLLSADYSSFQLAVTGNFPNFSERVLEYDKQGNIRRLQRYGKDSHFSSIQGPPKYTYPRVDDLTLNYRGNQLINVSDAGIDPLASGSFNYIDLHDDGSDDFAYDANGNLTKDLDKDINSISYNCLNLPEEISFTDNGNPRSISYSYDANGLKLSAEHVITDFTLTPMSSLSVQGNMSTSSPTRHFIKTFYGGNVIYKSNNTIYGDKWSSPKTRIERILTEEGYITLDGEDHEYHYYLKDHLGNIRVVMNQDGETIEQSNNYYPFGGIFESTGDGEQPYKFGGKEFDPMHGLNWCDFGNRYLRNDGPGWMSIDPLCEKYYSISPYVYCNNNPVNCIDPDGRDWYQNNTTGAYYWQEGHEPIDGYTYIGPEVSIQLGQNSYFNAYQNAGVVANKAVSAFDLIYSSGKLQNQFLGKDSPLSENSKSELFNGLVNREVNELGLELGQRLLYAEAILSGIGSVGSIGRLGNLLFKNMTKGGKTAFFKGAKYSNKVVSQMKKADDIVHSFPKSVDGYATKFGQWSIKIGADGKVYQWLEMPGSYGGKTGVFEYIKDANGIINHRYFKIP</sequence>
<accession>A0A926IPS9</accession>
<dbReference type="PANTHER" id="PTHR32305:SF15">
    <property type="entry name" value="PROTEIN RHSA-RELATED"/>
    <property type="match status" value="1"/>
</dbReference>
<dbReference type="InterPro" id="IPR022385">
    <property type="entry name" value="Rhs_assc_core"/>
</dbReference>
<dbReference type="PANTHER" id="PTHR32305">
    <property type="match status" value="1"/>
</dbReference>
<name>A0A926IPS9_9BACT</name>
<dbReference type="NCBIfam" id="TIGR03696">
    <property type="entry name" value="Rhs_assc_core"/>
    <property type="match status" value="1"/>
</dbReference>
<gene>
    <name evidence="3" type="ORF">H8744_06020</name>
</gene>
<dbReference type="RefSeq" id="WP_262433987.1">
    <property type="nucleotide sequence ID" value="NZ_JACRTF010000001.1"/>
</dbReference>
<feature type="chain" id="PRO_5039334602" evidence="1">
    <location>
        <begin position="20"/>
        <end position="1133"/>
    </location>
</feature>
<dbReference type="EMBL" id="JACRTF010000001">
    <property type="protein sequence ID" value="MBC8592815.1"/>
    <property type="molecule type" value="Genomic_DNA"/>
</dbReference>
<dbReference type="Pfam" id="PF20041">
    <property type="entry name" value="DUF6443"/>
    <property type="match status" value="1"/>
</dbReference>
<keyword evidence="1" id="KW-0732">Signal</keyword>